<evidence type="ECO:0000259" key="10">
    <source>
        <dbReference type="Pfam" id="PF02518"/>
    </source>
</evidence>
<dbReference type="EMBL" id="FMZZ01000004">
    <property type="protein sequence ID" value="SDC75372.1"/>
    <property type="molecule type" value="Genomic_DNA"/>
</dbReference>
<protein>
    <recommendedName>
        <fullName evidence="2">histidine kinase</fullName>
        <ecNumber evidence="2">2.7.13.3</ecNumber>
    </recommendedName>
</protein>
<feature type="transmembrane region" description="Helical" evidence="9">
    <location>
        <begin position="17"/>
        <end position="34"/>
    </location>
</feature>
<evidence type="ECO:0000256" key="9">
    <source>
        <dbReference type="SAM" id="Phobius"/>
    </source>
</evidence>
<evidence type="ECO:0000256" key="7">
    <source>
        <dbReference type="ARBA" id="ARBA00022840"/>
    </source>
</evidence>
<keyword evidence="9" id="KW-0472">Membrane</keyword>
<dbReference type="Gene3D" id="3.30.565.10">
    <property type="entry name" value="Histidine kinase-like ATPase, C-terminal domain"/>
    <property type="match status" value="1"/>
</dbReference>
<name>A0A1G6P5A5_9PSEU</name>
<dbReference type="Pfam" id="PF02518">
    <property type="entry name" value="HATPase_c"/>
    <property type="match status" value="1"/>
</dbReference>
<keyword evidence="6 12" id="KW-0418">Kinase</keyword>
<dbReference type="GO" id="GO:0005524">
    <property type="term" value="F:ATP binding"/>
    <property type="evidence" value="ECO:0007669"/>
    <property type="project" value="UniProtKB-KW"/>
</dbReference>
<proteinExistence type="predicted"/>
<evidence type="ECO:0000256" key="1">
    <source>
        <dbReference type="ARBA" id="ARBA00000085"/>
    </source>
</evidence>
<evidence type="ECO:0000256" key="8">
    <source>
        <dbReference type="ARBA" id="ARBA00023012"/>
    </source>
</evidence>
<feature type="transmembrane region" description="Helical" evidence="9">
    <location>
        <begin position="95"/>
        <end position="113"/>
    </location>
</feature>
<evidence type="ECO:0000313" key="12">
    <source>
        <dbReference type="EMBL" id="SDC75372.1"/>
    </source>
</evidence>
<dbReference type="InterPro" id="IPR003594">
    <property type="entry name" value="HATPase_dom"/>
</dbReference>
<feature type="transmembrane region" description="Helical" evidence="9">
    <location>
        <begin position="166"/>
        <end position="184"/>
    </location>
</feature>
<dbReference type="GO" id="GO:0046983">
    <property type="term" value="F:protein dimerization activity"/>
    <property type="evidence" value="ECO:0007669"/>
    <property type="project" value="InterPro"/>
</dbReference>
<keyword evidence="3" id="KW-0597">Phosphoprotein</keyword>
<feature type="transmembrane region" description="Helical" evidence="9">
    <location>
        <begin position="304"/>
        <end position="325"/>
    </location>
</feature>
<dbReference type="AlphaFoldDB" id="A0A1G6P5A5"/>
<keyword evidence="7" id="KW-0067">ATP-binding</keyword>
<keyword evidence="9" id="KW-1133">Transmembrane helix</keyword>
<feature type="transmembrane region" description="Helical" evidence="9">
    <location>
        <begin position="125"/>
        <end position="146"/>
    </location>
</feature>
<feature type="transmembrane region" description="Helical" evidence="9">
    <location>
        <begin position="71"/>
        <end position="88"/>
    </location>
</feature>
<evidence type="ECO:0000256" key="6">
    <source>
        <dbReference type="ARBA" id="ARBA00022777"/>
    </source>
</evidence>
<dbReference type="PANTHER" id="PTHR24421">
    <property type="entry name" value="NITRATE/NITRITE SENSOR PROTEIN NARX-RELATED"/>
    <property type="match status" value="1"/>
</dbReference>
<dbReference type="EC" id="2.7.13.3" evidence="2"/>
<dbReference type="InterPro" id="IPR011712">
    <property type="entry name" value="Sig_transdc_His_kin_sub3_dim/P"/>
</dbReference>
<keyword evidence="8" id="KW-0902">Two-component regulatory system</keyword>
<evidence type="ECO:0000256" key="4">
    <source>
        <dbReference type="ARBA" id="ARBA00022679"/>
    </source>
</evidence>
<evidence type="ECO:0000259" key="11">
    <source>
        <dbReference type="Pfam" id="PF07730"/>
    </source>
</evidence>
<dbReference type="GO" id="GO:0016020">
    <property type="term" value="C:membrane"/>
    <property type="evidence" value="ECO:0007669"/>
    <property type="project" value="InterPro"/>
</dbReference>
<evidence type="ECO:0000313" key="13">
    <source>
        <dbReference type="Proteomes" id="UP000199501"/>
    </source>
</evidence>
<dbReference type="Proteomes" id="UP000199501">
    <property type="component" value="Unassembled WGS sequence"/>
</dbReference>
<dbReference type="GO" id="GO:0000155">
    <property type="term" value="F:phosphorelay sensor kinase activity"/>
    <property type="evidence" value="ECO:0007669"/>
    <property type="project" value="InterPro"/>
</dbReference>
<dbReference type="STRING" id="1271860.SAMN05216174_104128"/>
<feature type="transmembrane region" description="Helical" evidence="9">
    <location>
        <begin position="221"/>
        <end position="243"/>
    </location>
</feature>
<dbReference type="InterPro" id="IPR036890">
    <property type="entry name" value="HATPase_C_sf"/>
</dbReference>
<dbReference type="InterPro" id="IPR050482">
    <property type="entry name" value="Sensor_HK_TwoCompSys"/>
</dbReference>
<dbReference type="SUPFAM" id="SSF55874">
    <property type="entry name" value="ATPase domain of HSP90 chaperone/DNA topoisomerase II/histidine kinase"/>
    <property type="match status" value="1"/>
</dbReference>
<dbReference type="CDD" id="cd16917">
    <property type="entry name" value="HATPase_UhpB-NarQ-NarX-like"/>
    <property type="match status" value="1"/>
</dbReference>
<keyword evidence="5" id="KW-0547">Nucleotide-binding</keyword>
<organism evidence="12 13">
    <name type="scientific">Actinokineospora iranica</name>
    <dbReference type="NCBI Taxonomy" id="1271860"/>
    <lineage>
        <taxon>Bacteria</taxon>
        <taxon>Bacillati</taxon>
        <taxon>Actinomycetota</taxon>
        <taxon>Actinomycetes</taxon>
        <taxon>Pseudonocardiales</taxon>
        <taxon>Pseudonocardiaceae</taxon>
        <taxon>Actinokineospora</taxon>
    </lineage>
</organism>
<reference evidence="13" key="1">
    <citation type="submission" date="2016-10" db="EMBL/GenBank/DDBJ databases">
        <authorList>
            <person name="Varghese N."/>
            <person name="Submissions S."/>
        </authorList>
    </citation>
    <scope>NUCLEOTIDE SEQUENCE [LARGE SCALE GENOMIC DNA]</scope>
    <source>
        <strain evidence="13">IBRC-M 10403</strain>
    </source>
</reference>
<keyword evidence="4" id="KW-0808">Transferase</keyword>
<keyword evidence="9" id="KW-0812">Transmembrane</keyword>
<comment type="catalytic activity">
    <reaction evidence="1">
        <text>ATP + protein L-histidine = ADP + protein N-phospho-L-histidine.</text>
        <dbReference type="EC" id="2.7.13.3"/>
    </reaction>
</comment>
<dbReference type="PANTHER" id="PTHR24421:SF10">
    <property type="entry name" value="NITRATE_NITRITE SENSOR PROTEIN NARQ"/>
    <property type="match status" value="1"/>
</dbReference>
<feature type="domain" description="Histidine kinase/HSP90-like ATPase" evidence="10">
    <location>
        <begin position="462"/>
        <end position="551"/>
    </location>
</feature>
<feature type="transmembrane region" description="Helical" evidence="9">
    <location>
        <begin position="196"/>
        <end position="214"/>
    </location>
</feature>
<dbReference type="Gene3D" id="1.20.5.1930">
    <property type="match status" value="1"/>
</dbReference>
<sequence>MAYLFDLLLLGADGGDLTIALVPLPLIACALLALTRPVAGALGGAGALLLGTAALRLVGLAPPSTPGIENLLLSETVAGGLLVAVVVWKCGRATAAATVAALVAAGLAAMVGRAPRLYLLGWREILFSLFMGLVVLIGGCVVGMALRSQGDQRMAPRARTLMRRQWPLAVALVFLLFVDLAAAVDGLGPRGLADVVYLVPLLLMLATGVCAFLGPLAPVRWTLTAAALVAASALALAPFDVLFGFVPRFPPPTSVAAAQMALVAYVVRSADRRQAASCVAALAGADLLAVITTAHYSGRGGSSVPEFVLVAAFLLVVSVATGQYFRSRDRERHQTVQVAVTGAQQAERMALARELHDVVAHHVTGIVVQAQAARLVAETYPAAAVQALAKIENSGTEALAAMRMLVDSMRGAAPAGGSGAASQATSDLEADLRALADGYGGPAVQMELDLPVALPPEAGRSVLRLVQESLTNVGKHARNAQTVQVRIETDGDELRLRVTDDAPTPEIRPTADGGGYGLVGMRERVELLGGRFTAGPGETAGWTVDARIPLRRDGT</sequence>
<accession>A0A1G6P5A5</accession>
<evidence type="ECO:0000256" key="5">
    <source>
        <dbReference type="ARBA" id="ARBA00022741"/>
    </source>
</evidence>
<evidence type="ECO:0000256" key="3">
    <source>
        <dbReference type="ARBA" id="ARBA00022553"/>
    </source>
</evidence>
<gene>
    <name evidence="12" type="ORF">SAMN05216174_104128</name>
</gene>
<keyword evidence="13" id="KW-1185">Reference proteome</keyword>
<feature type="domain" description="Signal transduction histidine kinase subgroup 3 dimerisation and phosphoacceptor" evidence="11">
    <location>
        <begin position="347"/>
        <end position="411"/>
    </location>
</feature>
<dbReference type="Pfam" id="PF07730">
    <property type="entry name" value="HisKA_3"/>
    <property type="match status" value="1"/>
</dbReference>
<feature type="transmembrane region" description="Helical" evidence="9">
    <location>
        <begin position="41"/>
        <end position="59"/>
    </location>
</feature>
<evidence type="ECO:0000256" key="2">
    <source>
        <dbReference type="ARBA" id="ARBA00012438"/>
    </source>
</evidence>